<gene>
    <name evidence="1" type="ORF">S03H2_12483</name>
</gene>
<name>X1FMH9_9ZZZZ</name>
<accession>X1FMH9</accession>
<organism evidence="1">
    <name type="scientific">marine sediment metagenome</name>
    <dbReference type="NCBI Taxonomy" id="412755"/>
    <lineage>
        <taxon>unclassified sequences</taxon>
        <taxon>metagenomes</taxon>
        <taxon>ecological metagenomes</taxon>
    </lineage>
</organism>
<evidence type="ECO:0000313" key="1">
    <source>
        <dbReference type="EMBL" id="GAH46896.1"/>
    </source>
</evidence>
<protein>
    <submittedName>
        <fullName evidence="1">Uncharacterized protein</fullName>
    </submittedName>
</protein>
<sequence length="111" mass="12536">MGYINIEQLIEAAPDVISRGTLGDIKTSFGLAKHWAENCVLGKMVDSLLFVGQGIDDVVDEMAYAFKKGKIESEDYDAYISKLEEFQWGTVPRMVKDILPERCSCKLRKEE</sequence>
<dbReference type="AlphaFoldDB" id="X1FMH9"/>
<comment type="caution">
    <text evidence="1">The sequence shown here is derived from an EMBL/GenBank/DDBJ whole genome shotgun (WGS) entry which is preliminary data.</text>
</comment>
<dbReference type="EMBL" id="BARU01006352">
    <property type="protein sequence ID" value="GAH46896.1"/>
    <property type="molecule type" value="Genomic_DNA"/>
</dbReference>
<proteinExistence type="predicted"/>
<reference evidence="1" key="1">
    <citation type="journal article" date="2014" name="Front. Microbiol.">
        <title>High frequency of phylogenetically diverse reductive dehalogenase-homologous genes in deep subseafloor sedimentary metagenomes.</title>
        <authorList>
            <person name="Kawai M."/>
            <person name="Futagami T."/>
            <person name="Toyoda A."/>
            <person name="Takaki Y."/>
            <person name="Nishi S."/>
            <person name="Hori S."/>
            <person name="Arai W."/>
            <person name="Tsubouchi T."/>
            <person name="Morono Y."/>
            <person name="Uchiyama I."/>
            <person name="Ito T."/>
            <person name="Fujiyama A."/>
            <person name="Inagaki F."/>
            <person name="Takami H."/>
        </authorList>
    </citation>
    <scope>NUCLEOTIDE SEQUENCE</scope>
    <source>
        <strain evidence="1">Expedition CK06-06</strain>
    </source>
</reference>